<dbReference type="Gene3D" id="2.130.10.10">
    <property type="entry name" value="YVTN repeat-like/Quinoprotein amine dehydrogenase"/>
    <property type="match status" value="1"/>
</dbReference>
<reference evidence="2" key="1">
    <citation type="submission" date="2019-08" db="EMBL/GenBank/DDBJ databases">
        <authorList>
            <person name="Kucharzyk K."/>
            <person name="Murdoch R.W."/>
            <person name="Higgins S."/>
            <person name="Loffler F."/>
        </authorList>
    </citation>
    <scope>NUCLEOTIDE SEQUENCE</scope>
</reference>
<feature type="region of interest" description="Disordered" evidence="1">
    <location>
        <begin position="171"/>
        <end position="193"/>
    </location>
</feature>
<dbReference type="CDD" id="cd15482">
    <property type="entry name" value="Sialidase_non-viral"/>
    <property type="match status" value="1"/>
</dbReference>
<comment type="caution">
    <text evidence="2">The sequence shown here is derived from an EMBL/GenBank/DDBJ whole genome shotgun (WGS) entry which is preliminary data.</text>
</comment>
<gene>
    <name evidence="2" type="primary">hcf136_9</name>
    <name evidence="2" type="ORF">SDC9_136966</name>
</gene>
<name>A0A645DKS0_9ZZZZ</name>
<accession>A0A645DKS0</accession>
<dbReference type="PANTHER" id="PTHR47199:SF2">
    <property type="entry name" value="PHOTOSYSTEM II STABILITY_ASSEMBLY FACTOR HCF136, CHLOROPLASTIC"/>
    <property type="match status" value="1"/>
</dbReference>
<evidence type="ECO:0000313" key="2">
    <source>
        <dbReference type="EMBL" id="MPM89851.1"/>
    </source>
</evidence>
<dbReference type="EMBL" id="VSSQ01037220">
    <property type="protein sequence ID" value="MPM89851.1"/>
    <property type="molecule type" value="Genomic_DNA"/>
</dbReference>
<protein>
    <submittedName>
        <fullName evidence="2">Ycf48-like protein</fullName>
    </submittedName>
</protein>
<dbReference type="InterPro" id="IPR015943">
    <property type="entry name" value="WD40/YVTN_repeat-like_dom_sf"/>
</dbReference>
<organism evidence="2">
    <name type="scientific">bioreactor metagenome</name>
    <dbReference type="NCBI Taxonomy" id="1076179"/>
    <lineage>
        <taxon>unclassified sequences</taxon>
        <taxon>metagenomes</taxon>
        <taxon>ecological metagenomes</taxon>
    </lineage>
</organism>
<proteinExistence type="predicted"/>
<sequence length="193" mass="20800">MGSFGKAVASKDDGKTWEPLALPTEVEDKHLNRIASSAEGKDWLIVGERGLVLRSDDSGTTWHAEPTFYNGSFYNAMSLANGGWLIYGMRGNVFMKADAHAEWTKSSVPAPISFFGHARQSDGTIVLVGQGSMLGLSRDNGKTFTLRKAKGRATLTDVVLLDKNQGWIASDAGLQPLPDLSSTDTPARQGTQQ</sequence>
<feature type="compositionally biased region" description="Polar residues" evidence="1">
    <location>
        <begin position="180"/>
        <end position="193"/>
    </location>
</feature>
<dbReference type="PANTHER" id="PTHR47199">
    <property type="entry name" value="PHOTOSYSTEM II STABILITY/ASSEMBLY FACTOR HCF136, CHLOROPLASTIC"/>
    <property type="match status" value="1"/>
</dbReference>
<dbReference type="SUPFAM" id="SSF110296">
    <property type="entry name" value="Oligoxyloglucan reducing end-specific cellobiohydrolase"/>
    <property type="match status" value="1"/>
</dbReference>
<dbReference type="AlphaFoldDB" id="A0A645DKS0"/>
<evidence type="ECO:0000256" key="1">
    <source>
        <dbReference type="SAM" id="MobiDB-lite"/>
    </source>
</evidence>